<dbReference type="EC" id="2.1.1.37" evidence="8"/>
<dbReference type="PROSITE" id="PS51679">
    <property type="entry name" value="SAM_MT_C5"/>
    <property type="match status" value="1"/>
</dbReference>
<dbReference type="SUPFAM" id="SSF53335">
    <property type="entry name" value="S-adenosyl-L-methionine-dependent methyltransferases"/>
    <property type="match status" value="1"/>
</dbReference>
<dbReference type="AlphaFoldDB" id="A0A1M4Y123"/>
<feature type="active site" evidence="6">
    <location>
        <position position="123"/>
    </location>
</feature>
<evidence type="ECO:0000313" key="10">
    <source>
        <dbReference type="Proteomes" id="UP000184509"/>
    </source>
</evidence>
<evidence type="ECO:0000256" key="3">
    <source>
        <dbReference type="ARBA" id="ARBA00022691"/>
    </source>
</evidence>
<dbReference type="PROSITE" id="PS00095">
    <property type="entry name" value="C5_MTASE_2"/>
    <property type="match status" value="1"/>
</dbReference>
<dbReference type="GO" id="GO:0009307">
    <property type="term" value="P:DNA restriction-modification system"/>
    <property type="evidence" value="ECO:0007669"/>
    <property type="project" value="UniProtKB-KW"/>
</dbReference>
<dbReference type="GO" id="GO:0032259">
    <property type="term" value="P:methylation"/>
    <property type="evidence" value="ECO:0007669"/>
    <property type="project" value="UniProtKB-KW"/>
</dbReference>
<dbReference type="GO" id="GO:0044027">
    <property type="term" value="P:negative regulation of gene expression via chromosomal CpG island methylation"/>
    <property type="evidence" value="ECO:0007669"/>
    <property type="project" value="TreeGrafter"/>
</dbReference>
<organism evidence="9 10">
    <name type="scientific">Bacteroides luti</name>
    <dbReference type="NCBI Taxonomy" id="1297750"/>
    <lineage>
        <taxon>Bacteria</taxon>
        <taxon>Pseudomonadati</taxon>
        <taxon>Bacteroidota</taxon>
        <taxon>Bacteroidia</taxon>
        <taxon>Bacteroidales</taxon>
        <taxon>Bacteroidaceae</taxon>
        <taxon>Bacteroides</taxon>
    </lineage>
</organism>
<dbReference type="GO" id="GO:0003677">
    <property type="term" value="F:DNA binding"/>
    <property type="evidence" value="ECO:0007669"/>
    <property type="project" value="TreeGrafter"/>
</dbReference>
<dbReference type="RefSeq" id="WP_073399957.1">
    <property type="nucleotide sequence ID" value="NZ_FQTV01000004.1"/>
</dbReference>
<comment type="similarity">
    <text evidence="6 7">Belongs to the class I-like SAM-binding methyltransferase superfamily. C5-methyltransferase family.</text>
</comment>
<dbReference type="Gene3D" id="3.40.50.150">
    <property type="entry name" value="Vaccinia Virus protein VP39"/>
    <property type="match status" value="1"/>
</dbReference>
<dbReference type="InterPro" id="IPR018117">
    <property type="entry name" value="C5_DNA_meth_AS"/>
</dbReference>
<keyword evidence="4" id="KW-0680">Restriction system</keyword>
<dbReference type="PANTHER" id="PTHR10629">
    <property type="entry name" value="CYTOSINE-SPECIFIC METHYLTRANSFERASE"/>
    <property type="match status" value="1"/>
</dbReference>
<dbReference type="GO" id="GO:0003886">
    <property type="term" value="F:DNA (cytosine-5-)-methyltransferase activity"/>
    <property type="evidence" value="ECO:0007669"/>
    <property type="project" value="UniProtKB-EC"/>
</dbReference>
<evidence type="ECO:0000256" key="7">
    <source>
        <dbReference type="RuleBase" id="RU000416"/>
    </source>
</evidence>
<dbReference type="InterPro" id="IPR001525">
    <property type="entry name" value="C5_MeTfrase"/>
</dbReference>
<dbReference type="InterPro" id="IPR029063">
    <property type="entry name" value="SAM-dependent_MTases_sf"/>
</dbReference>
<name>A0A1M4Y123_9BACE</name>
<gene>
    <name evidence="9" type="ORF">SAMN05444405_104178</name>
</gene>
<keyword evidence="1 6" id="KW-0489">Methyltransferase</keyword>
<dbReference type="Proteomes" id="UP000184509">
    <property type="component" value="Unassembled WGS sequence"/>
</dbReference>
<dbReference type="STRING" id="1297750.SAMN05444405_104178"/>
<keyword evidence="2 6" id="KW-0808">Transferase</keyword>
<protein>
    <recommendedName>
        <fullName evidence="8">Cytosine-specific methyltransferase</fullName>
        <ecNumber evidence="8">2.1.1.37</ecNumber>
    </recommendedName>
</protein>
<evidence type="ECO:0000256" key="4">
    <source>
        <dbReference type="ARBA" id="ARBA00022747"/>
    </source>
</evidence>
<dbReference type="OrthoDB" id="32195at2"/>
<evidence type="ECO:0000256" key="1">
    <source>
        <dbReference type="ARBA" id="ARBA00022603"/>
    </source>
</evidence>
<evidence type="ECO:0000256" key="5">
    <source>
        <dbReference type="ARBA" id="ARBA00047422"/>
    </source>
</evidence>
<dbReference type="Gene3D" id="3.90.120.10">
    <property type="entry name" value="DNA Methylase, subunit A, domain 2"/>
    <property type="match status" value="1"/>
</dbReference>
<dbReference type="Pfam" id="PF00145">
    <property type="entry name" value="DNA_methylase"/>
    <property type="match status" value="2"/>
</dbReference>
<proteinExistence type="inferred from homology"/>
<dbReference type="PROSITE" id="PS00094">
    <property type="entry name" value="C5_MTASE_1"/>
    <property type="match status" value="1"/>
</dbReference>
<dbReference type="EMBL" id="FQTV01000004">
    <property type="protein sequence ID" value="SHE99172.1"/>
    <property type="molecule type" value="Genomic_DNA"/>
</dbReference>
<evidence type="ECO:0000256" key="6">
    <source>
        <dbReference type="PROSITE-ProRule" id="PRU01016"/>
    </source>
</evidence>
<sequence>MKSEIRKIRFIDLFAGAGGLSEGFIRQGFEPVAHVEMDNAACNTLLTRTAYHYLKQTEQFNVYIDYLKSRITRTKLYSYLPEELKESVINLAIGKENNEQIFSRIDKLKGNEPIDLIVGGPPCQAYSLIGRAADKNKMKEDERNFLYVQYGEFLRKYQPKYFVFENVIGLLSAKADEGERYLDRLIELYREIGYETEFKILHASDFGVLQKRKRVILIGKKGMETGFYPEFVPHKSDVLVEEIFKGLPSLKAGEGNLLSTDYITHEKSGYLFDKKIRNELDFTTLHIARPNNEQDKEIYRIAVNKWNSKKERLDYNDLPDRLKTHKNRHSFFDRFKVVASDLPANHTVVAHIAKDGHYYIHPDIKQNRSLTPREAARLQSFPDDFYFEGQTEKPSRTSAFKQIGNAVPVLLAEEIAIKIKELLCQKF</sequence>
<evidence type="ECO:0000256" key="8">
    <source>
        <dbReference type="RuleBase" id="RU000417"/>
    </source>
</evidence>
<evidence type="ECO:0000256" key="2">
    <source>
        <dbReference type="ARBA" id="ARBA00022679"/>
    </source>
</evidence>
<evidence type="ECO:0000313" key="9">
    <source>
        <dbReference type="EMBL" id="SHE99172.1"/>
    </source>
</evidence>
<comment type="catalytic activity">
    <reaction evidence="5 8">
        <text>a 2'-deoxycytidine in DNA + S-adenosyl-L-methionine = a 5-methyl-2'-deoxycytidine in DNA + S-adenosyl-L-homocysteine + H(+)</text>
        <dbReference type="Rhea" id="RHEA:13681"/>
        <dbReference type="Rhea" id="RHEA-COMP:11369"/>
        <dbReference type="Rhea" id="RHEA-COMP:11370"/>
        <dbReference type="ChEBI" id="CHEBI:15378"/>
        <dbReference type="ChEBI" id="CHEBI:57856"/>
        <dbReference type="ChEBI" id="CHEBI:59789"/>
        <dbReference type="ChEBI" id="CHEBI:85452"/>
        <dbReference type="ChEBI" id="CHEBI:85454"/>
        <dbReference type="EC" id="2.1.1.37"/>
    </reaction>
</comment>
<dbReference type="InterPro" id="IPR050390">
    <property type="entry name" value="C5-Methyltransferase"/>
</dbReference>
<dbReference type="NCBIfam" id="TIGR00675">
    <property type="entry name" value="dcm"/>
    <property type="match status" value="1"/>
</dbReference>
<reference evidence="10" key="1">
    <citation type="submission" date="2016-11" db="EMBL/GenBank/DDBJ databases">
        <authorList>
            <person name="Varghese N."/>
            <person name="Submissions S."/>
        </authorList>
    </citation>
    <scope>NUCLEOTIDE SEQUENCE [LARGE SCALE GENOMIC DNA]</scope>
    <source>
        <strain evidence="10">DSM 26991</strain>
    </source>
</reference>
<dbReference type="PRINTS" id="PR00105">
    <property type="entry name" value="C5METTRFRASE"/>
</dbReference>
<keyword evidence="10" id="KW-1185">Reference proteome</keyword>
<keyword evidence="3 6" id="KW-0949">S-adenosyl-L-methionine</keyword>
<dbReference type="PANTHER" id="PTHR10629:SF52">
    <property type="entry name" value="DNA (CYTOSINE-5)-METHYLTRANSFERASE 1"/>
    <property type="match status" value="1"/>
</dbReference>
<dbReference type="InterPro" id="IPR031303">
    <property type="entry name" value="C5_meth_CS"/>
</dbReference>
<accession>A0A1M4Y123</accession>